<dbReference type="Pfam" id="PF02954">
    <property type="entry name" value="HTH_8"/>
    <property type="match status" value="1"/>
</dbReference>
<evidence type="ECO:0000256" key="2">
    <source>
        <dbReference type="ARBA" id="ARBA00022840"/>
    </source>
</evidence>
<feature type="domain" description="PAS" evidence="7">
    <location>
        <begin position="110"/>
        <end position="186"/>
    </location>
</feature>
<dbReference type="SUPFAM" id="SSF51735">
    <property type="entry name" value="NAD(P)-binding Rossmann-fold domains"/>
    <property type="match status" value="1"/>
</dbReference>
<evidence type="ECO:0000259" key="6">
    <source>
        <dbReference type="PROSITE" id="PS50045"/>
    </source>
</evidence>
<reference evidence="8" key="1">
    <citation type="submission" date="2022-06" db="EMBL/GenBank/DDBJ databases">
        <title>Aquibacillus sp. a new bacterium isolated from soil saline samples.</title>
        <authorList>
            <person name="Galisteo C."/>
            <person name="De La Haba R."/>
            <person name="Sanchez-Porro C."/>
            <person name="Ventosa A."/>
        </authorList>
    </citation>
    <scope>NUCLEOTIDE SEQUENCE</scope>
    <source>
        <strain evidence="8">JCM 12387</strain>
    </source>
</reference>
<dbReference type="RefSeq" id="WP_259871279.1">
    <property type="nucleotide sequence ID" value="NZ_JAOALK010000056.1"/>
</dbReference>
<keyword evidence="5" id="KW-0804">Transcription</keyword>
<evidence type="ECO:0000256" key="4">
    <source>
        <dbReference type="ARBA" id="ARBA00023125"/>
    </source>
</evidence>
<dbReference type="SMART" id="SM00091">
    <property type="entry name" value="PAS"/>
    <property type="match status" value="2"/>
</dbReference>
<dbReference type="SUPFAM" id="SSF46689">
    <property type="entry name" value="Homeodomain-like"/>
    <property type="match status" value="1"/>
</dbReference>
<dbReference type="GO" id="GO:0005524">
    <property type="term" value="F:ATP binding"/>
    <property type="evidence" value="ECO:0007669"/>
    <property type="project" value="UniProtKB-KW"/>
</dbReference>
<dbReference type="PANTHER" id="PTHR32071">
    <property type="entry name" value="TRANSCRIPTIONAL REGULATORY PROTEIN"/>
    <property type="match status" value="1"/>
</dbReference>
<dbReference type="NCBIfam" id="TIGR00229">
    <property type="entry name" value="sensory_box"/>
    <property type="match status" value="2"/>
</dbReference>
<dbReference type="PRINTS" id="PR01590">
    <property type="entry name" value="HTHFIS"/>
</dbReference>
<dbReference type="Pfam" id="PF00989">
    <property type="entry name" value="PAS"/>
    <property type="match status" value="2"/>
</dbReference>
<keyword evidence="9" id="KW-1185">Reference proteome</keyword>
<dbReference type="CDD" id="cd00009">
    <property type="entry name" value="AAA"/>
    <property type="match status" value="1"/>
</dbReference>
<dbReference type="Gene3D" id="3.40.50.300">
    <property type="entry name" value="P-loop containing nucleotide triphosphate hydrolases"/>
    <property type="match status" value="1"/>
</dbReference>
<dbReference type="GO" id="GO:0043565">
    <property type="term" value="F:sequence-specific DNA binding"/>
    <property type="evidence" value="ECO:0007669"/>
    <property type="project" value="InterPro"/>
</dbReference>
<keyword evidence="3" id="KW-0805">Transcription regulation</keyword>
<dbReference type="CDD" id="cd00130">
    <property type="entry name" value="PAS"/>
    <property type="match status" value="1"/>
</dbReference>
<accession>A0A9X3WH84</accession>
<dbReference type="Gene3D" id="3.40.50.720">
    <property type="entry name" value="NAD(P)-binding Rossmann-like Domain"/>
    <property type="match status" value="1"/>
</dbReference>
<feature type="domain" description="PAS" evidence="7">
    <location>
        <begin position="225"/>
        <end position="281"/>
    </location>
</feature>
<dbReference type="Pfam" id="PF25601">
    <property type="entry name" value="AAA_lid_14"/>
    <property type="match status" value="1"/>
</dbReference>
<keyword evidence="4" id="KW-0238">DNA-binding</keyword>
<dbReference type="InterPro" id="IPR002197">
    <property type="entry name" value="HTH_Fis"/>
</dbReference>
<evidence type="ECO:0000256" key="3">
    <source>
        <dbReference type="ARBA" id="ARBA00023015"/>
    </source>
</evidence>
<comment type="caution">
    <text evidence="8">The sequence shown here is derived from an EMBL/GenBank/DDBJ whole genome shotgun (WGS) entry which is preliminary data.</text>
</comment>
<dbReference type="InterPro" id="IPR002078">
    <property type="entry name" value="Sigma_54_int"/>
</dbReference>
<name>A0A9X3WH84_9BACI</name>
<protein>
    <submittedName>
        <fullName evidence="8">Sigma 54-interacting transcriptional regulator</fullName>
    </submittedName>
</protein>
<dbReference type="PROSITE" id="PS00675">
    <property type="entry name" value="SIGMA54_INTERACT_1"/>
    <property type="match status" value="1"/>
</dbReference>
<keyword evidence="2" id="KW-0067">ATP-binding</keyword>
<dbReference type="InterPro" id="IPR036291">
    <property type="entry name" value="NAD(P)-bd_dom_sf"/>
</dbReference>
<dbReference type="PROSITE" id="PS50112">
    <property type="entry name" value="PAS"/>
    <property type="match status" value="2"/>
</dbReference>
<dbReference type="PROSITE" id="PS00688">
    <property type="entry name" value="SIGMA54_INTERACT_3"/>
    <property type="match status" value="1"/>
</dbReference>
<dbReference type="AlphaFoldDB" id="A0A9X3WH84"/>
<evidence type="ECO:0000313" key="9">
    <source>
        <dbReference type="Proteomes" id="UP001145072"/>
    </source>
</evidence>
<dbReference type="SMART" id="SM00382">
    <property type="entry name" value="AAA"/>
    <property type="match status" value="1"/>
</dbReference>
<dbReference type="InterPro" id="IPR009057">
    <property type="entry name" value="Homeodomain-like_sf"/>
</dbReference>
<dbReference type="Pfam" id="PF00158">
    <property type="entry name" value="Sigma54_activat"/>
    <property type="match status" value="1"/>
</dbReference>
<sequence length="683" mass="77621">MKRILIIGAGELCQRVIKQLDTMSHIAVAAVIDLNPNANGLKLAKDFGFETGTEWGVWLNRDIHIILDTTDDQSINKELKKLKQESTVYLSKQVVNVIVEMLEDKSKEQSKSDWNLILDSLPEGMVVVDAHETVTFMNKKAERMIGIEKNKMIEQPIQKTIQQTRLPQVLRTRKQESNQKMTLENGKKTITTTIPIIDGEHKLKGALSVIRELHDVVELADQVSGLKEVKKILDAIFYSSDEAISVVDENGVGIMVNPAYTRLTGLNSKEIIGKPASVDIYEGTSMHLQVLKTRRPVKGVKMKVGPMKKDVLVNVAPIIVDGKIKGSVAILQDVSQIQGLTGDLRRARQIIRNLEGKFTFDDIIGTSNEMKLALEQARVGAKNPSTVLLRGESGAGKELFAYAIHNESDRRHNKFIHVNCVTADEKILERELFGYENEDPSIDYFYETGYFEKANKGSIFLDEIGLLSIEMQAKLLHVLKQDEITRVGGLKPVRIDIRIITATSINLEKAIMNGEFLEELYYRLNRLPIFIPPLRERFIDLEELVQDITLNTNEKYGRIVQTIDKDVYDFLKQYHWPGNVRELENVIARAMIGMNKEEKRMQRKHISPFINDTNQPSFPKQFKNIWNGQTLQQSIDIHEEKVIREALETHGYNKTKTAQALGVSIRNLYYKMDKYNIAKGSVQ</sequence>
<keyword evidence="1" id="KW-0547">Nucleotide-binding</keyword>
<dbReference type="InterPro" id="IPR035965">
    <property type="entry name" value="PAS-like_dom_sf"/>
</dbReference>
<dbReference type="Gene3D" id="1.10.8.60">
    <property type="match status" value="1"/>
</dbReference>
<organism evidence="8 9">
    <name type="scientific">Aquibacillus koreensis</name>
    <dbReference type="NCBI Taxonomy" id="279446"/>
    <lineage>
        <taxon>Bacteria</taxon>
        <taxon>Bacillati</taxon>
        <taxon>Bacillota</taxon>
        <taxon>Bacilli</taxon>
        <taxon>Bacillales</taxon>
        <taxon>Bacillaceae</taxon>
        <taxon>Aquibacillus</taxon>
    </lineage>
</organism>
<feature type="domain" description="Sigma-54 factor interaction" evidence="6">
    <location>
        <begin position="363"/>
        <end position="592"/>
    </location>
</feature>
<dbReference type="InterPro" id="IPR013767">
    <property type="entry name" value="PAS_fold"/>
</dbReference>
<dbReference type="PANTHER" id="PTHR32071:SF121">
    <property type="entry name" value="SIGMA L-DEPENDENT TRANSCRIPTIONAL REGULATOR YQIR-RELATED"/>
    <property type="match status" value="1"/>
</dbReference>
<dbReference type="InterPro" id="IPR003593">
    <property type="entry name" value="AAA+_ATPase"/>
</dbReference>
<dbReference type="Gene3D" id="3.30.450.20">
    <property type="entry name" value="PAS domain"/>
    <property type="match status" value="2"/>
</dbReference>
<dbReference type="SUPFAM" id="SSF52540">
    <property type="entry name" value="P-loop containing nucleoside triphosphate hydrolases"/>
    <property type="match status" value="1"/>
</dbReference>
<dbReference type="InterPro" id="IPR058031">
    <property type="entry name" value="AAA_lid_NorR"/>
</dbReference>
<evidence type="ECO:0000256" key="5">
    <source>
        <dbReference type="ARBA" id="ARBA00023163"/>
    </source>
</evidence>
<dbReference type="EMBL" id="JAMQJZ010000001">
    <property type="protein sequence ID" value="MDC3418948.1"/>
    <property type="molecule type" value="Genomic_DNA"/>
</dbReference>
<dbReference type="InterPro" id="IPR025662">
    <property type="entry name" value="Sigma_54_int_dom_ATP-bd_1"/>
</dbReference>
<dbReference type="InterPro" id="IPR000014">
    <property type="entry name" value="PAS"/>
</dbReference>
<dbReference type="InterPro" id="IPR025943">
    <property type="entry name" value="Sigma_54_int_dom_ATP-bd_2"/>
</dbReference>
<dbReference type="PROSITE" id="PS50045">
    <property type="entry name" value="SIGMA54_INTERACT_4"/>
    <property type="match status" value="1"/>
</dbReference>
<dbReference type="Gene3D" id="1.10.10.60">
    <property type="entry name" value="Homeodomain-like"/>
    <property type="match status" value="1"/>
</dbReference>
<dbReference type="SUPFAM" id="SSF55785">
    <property type="entry name" value="PYP-like sensor domain (PAS domain)"/>
    <property type="match status" value="2"/>
</dbReference>
<gene>
    <name evidence="8" type="ORF">NC661_00930</name>
</gene>
<dbReference type="InterPro" id="IPR025944">
    <property type="entry name" value="Sigma_54_int_dom_CS"/>
</dbReference>
<dbReference type="FunFam" id="3.40.50.300:FF:000006">
    <property type="entry name" value="DNA-binding transcriptional regulator NtrC"/>
    <property type="match status" value="1"/>
</dbReference>
<dbReference type="PROSITE" id="PS00676">
    <property type="entry name" value="SIGMA54_INTERACT_2"/>
    <property type="match status" value="1"/>
</dbReference>
<evidence type="ECO:0000256" key="1">
    <source>
        <dbReference type="ARBA" id="ARBA00022741"/>
    </source>
</evidence>
<proteinExistence type="predicted"/>
<evidence type="ECO:0000259" key="7">
    <source>
        <dbReference type="PROSITE" id="PS50112"/>
    </source>
</evidence>
<dbReference type="GO" id="GO:0006355">
    <property type="term" value="P:regulation of DNA-templated transcription"/>
    <property type="evidence" value="ECO:0007669"/>
    <property type="project" value="InterPro"/>
</dbReference>
<dbReference type="Proteomes" id="UP001145072">
    <property type="component" value="Unassembled WGS sequence"/>
</dbReference>
<evidence type="ECO:0000313" key="8">
    <source>
        <dbReference type="EMBL" id="MDC3418948.1"/>
    </source>
</evidence>
<dbReference type="InterPro" id="IPR027417">
    <property type="entry name" value="P-loop_NTPase"/>
</dbReference>